<evidence type="ECO:0000313" key="1">
    <source>
        <dbReference type="EMBL" id="OMO81657.1"/>
    </source>
</evidence>
<accession>A0A1R3IGG3</accession>
<sequence>MGKHEMMQTKALLKVFVVGAFMEENGVRLWTVKF</sequence>
<proteinExistence type="predicted"/>
<protein>
    <submittedName>
        <fullName evidence="1">Uncharacterized protein</fullName>
    </submittedName>
</protein>
<dbReference type="EMBL" id="AWWV01010110">
    <property type="protein sequence ID" value="OMO81657.1"/>
    <property type="molecule type" value="Genomic_DNA"/>
</dbReference>
<keyword evidence="2" id="KW-1185">Reference proteome</keyword>
<reference evidence="1 2" key="1">
    <citation type="submission" date="2013-09" db="EMBL/GenBank/DDBJ databases">
        <title>Corchorus capsularis genome sequencing.</title>
        <authorList>
            <person name="Alam M."/>
            <person name="Haque M.S."/>
            <person name="Islam M.S."/>
            <person name="Emdad E.M."/>
            <person name="Islam M.M."/>
            <person name="Ahmed B."/>
            <person name="Halim A."/>
            <person name="Hossen Q.M.M."/>
            <person name="Hossain M.Z."/>
            <person name="Ahmed R."/>
            <person name="Khan M.M."/>
            <person name="Islam R."/>
            <person name="Rashid M.M."/>
            <person name="Khan S.A."/>
            <person name="Rahman M.S."/>
            <person name="Alam M."/>
        </authorList>
    </citation>
    <scope>NUCLEOTIDE SEQUENCE [LARGE SCALE GENOMIC DNA]</scope>
    <source>
        <strain evidence="2">cv. CVL-1</strain>
        <tissue evidence="1">Whole seedling</tissue>
    </source>
</reference>
<dbReference type="AlphaFoldDB" id="A0A1R3IGG3"/>
<dbReference type="Gramene" id="OMO81657">
    <property type="protein sequence ID" value="OMO81657"/>
    <property type="gene ID" value="CCACVL1_12319"/>
</dbReference>
<name>A0A1R3IGG3_COCAP</name>
<organism evidence="1 2">
    <name type="scientific">Corchorus capsularis</name>
    <name type="common">Jute</name>
    <dbReference type="NCBI Taxonomy" id="210143"/>
    <lineage>
        <taxon>Eukaryota</taxon>
        <taxon>Viridiplantae</taxon>
        <taxon>Streptophyta</taxon>
        <taxon>Embryophyta</taxon>
        <taxon>Tracheophyta</taxon>
        <taxon>Spermatophyta</taxon>
        <taxon>Magnoliopsida</taxon>
        <taxon>eudicotyledons</taxon>
        <taxon>Gunneridae</taxon>
        <taxon>Pentapetalae</taxon>
        <taxon>rosids</taxon>
        <taxon>malvids</taxon>
        <taxon>Malvales</taxon>
        <taxon>Malvaceae</taxon>
        <taxon>Grewioideae</taxon>
        <taxon>Apeibeae</taxon>
        <taxon>Corchorus</taxon>
    </lineage>
</organism>
<evidence type="ECO:0000313" key="2">
    <source>
        <dbReference type="Proteomes" id="UP000188268"/>
    </source>
</evidence>
<comment type="caution">
    <text evidence="1">The sequence shown here is derived from an EMBL/GenBank/DDBJ whole genome shotgun (WGS) entry which is preliminary data.</text>
</comment>
<dbReference type="Proteomes" id="UP000188268">
    <property type="component" value="Unassembled WGS sequence"/>
</dbReference>
<gene>
    <name evidence="1" type="ORF">CCACVL1_12319</name>
</gene>